<name>A0A3B0XED2_9ZZZZ</name>
<evidence type="ECO:0000256" key="1">
    <source>
        <dbReference type="SAM" id="MobiDB-lite"/>
    </source>
</evidence>
<sequence>MVKLKKGKPKQGKHVSTNEPPNYNKSPVKFSLEKIQTGRYCFSELDQSNKACFADSIFKRKNITWDDINKSGRHKLGTEKIPKDQIKAPVPRFITDEIDSFLVFRYNGHAPMVGYREKDIFYVLWFDSNFTLYPH</sequence>
<feature type="region of interest" description="Disordered" evidence="1">
    <location>
        <begin position="1"/>
        <end position="27"/>
    </location>
</feature>
<feature type="compositionally biased region" description="Polar residues" evidence="1">
    <location>
        <begin position="14"/>
        <end position="25"/>
    </location>
</feature>
<dbReference type="EMBL" id="UOFH01000352">
    <property type="protein sequence ID" value="VAW66665.1"/>
    <property type="molecule type" value="Genomic_DNA"/>
</dbReference>
<accession>A0A3B0XED2</accession>
<dbReference type="AlphaFoldDB" id="A0A3B0XED2"/>
<feature type="compositionally biased region" description="Basic residues" evidence="1">
    <location>
        <begin position="1"/>
        <end position="13"/>
    </location>
</feature>
<protein>
    <submittedName>
        <fullName evidence="2">Uncharacterized protein</fullName>
    </submittedName>
</protein>
<evidence type="ECO:0000313" key="2">
    <source>
        <dbReference type="EMBL" id="VAW66665.1"/>
    </source>
</evidence>
<organism evidence="2">
    <name type="scientific">hydrothermal vent metagenome</name>
    <dbReference type="NCBI Taxonomy" id="652676"/>
    <lineage>
        <taxon>unclassified sequences</taxon>
        <taxon>metagenomes</taxon>
        <taxon>ecological metagenomes</taxon>
    </lineage>
</organism>
<proteinExistence type="predicted"/>
<reference evidence="2" key="1">
    <citation type="submission" date="2018-06" db="EMBL/GenBank/DDBJ databases">
        <authorList>
            <person name="Zhirakovskaya E."/>
        </authorList>
    </citation>
    <scope>NUCLEOTIDE SEQUENCE</scope>
</reference>
<gene>
    <name evidence="2" type="ORF">MNBD_GAMMA08-929</name>
</gene>